<dbReference type="PANTHER" id="PTHR45626:SF52">
    <property type="entry name" value="SINGLE-STRANDED DNA-DEPENDENT ATPASE (EUROFUNG)"/>
    <property type="match status" value="1"/>
</dbReference>
<organism evidence="6 7">
    <name type="scientific">Hyphodiscus hymeniophilus</name>
    <dbReference type="NCBI Taxonomy" id="353542"/>
    <lineage>
        <taxon>Eukaryota</taxon>
        <taxon>Fungi</taxon>
        <taxon>Dikarya</taxon>
        <taxon>Ascomycota</taxon>
        <taxon>Pezizomycotina</taxon>
        <taxon>Leotiomycetes</taxon>
        <taxon>Helotiales</taxon>
        <taxon>Hyphodiscaceae</taxon>
        <taxon>Hyphodiscus</taxon>
    </lineage>
</organism>
<evidence type="ECO:0000256" key="2">
    <source>
        <dbReference type="ARBA" id="ARBA00022801"/>
    </source>
</evidence>
<dbReference type="SUPFAM" id="SSF52540">
    <property type="entry name" value="P-loop containing nucleoside triphosphate hydrolases"/>
    <property type="match status" value="2"/>
</dbReference>
<dbReference type="GO" id="GO:0016787">
    <property type="term" value="F:hydrolase activity"/>
    <property type="evidence" value="ECO:0007669"/>
    <property type="project" value="UniProtKB-KW"/>
</dbReference>
<feature type="domain" description="Helicase C-terminal" evidence="5">
    <location>
        <begin position="621"/>
        <end position="752"/>
    </location>
</feature>
<dbReference type="CDD" id="cd18793">
    <property type="entry name" value="SF2_C_SNF"/>
    <property type="match status" value="1"/>
</dbReference>
<evidence type="ECO:0000259" key="5">
    <source>
        <dbReference type="PROSITE" id="PS51194"/>
    </source>
</evidence>
<gene>
    <name evidence="6" type="ORF">D0Z07_4555</name>
</gene>
<dbReference type="Gene3D" id="3.40.50.300">
    <property type="entry name" value="P-loop containing nucleotide triphosphate hydrolases"/>
    <property type="match status" value="1"/>
</dbReference>
<dbReference type="Gene3D" id="3.40.50.10810">
    <property type="entry name" value="Tandem AAA-ATPase domain"/>
    <property type="match status" value="1"/>
</dbReference>
<dbReference type="InterPro" id="IPR000330">
    <property type="entry name" value="SNF2_N"/>
</dbReference>
<protein>
    <submittedName>
        <fullName evidence="6">ATP-dependent helicase GTA</fullName>
    </submittedName>
</protein>
<evidence type="ECO:0000256" key="3">
    <source>
        <dbReference type="ARBA" id="ARBA00022840"/>
    </source>
</evidence>
<dbReference type="PROSITE" id="PS51192">
    <property type="entry name" value="HELICASE_ATP_BIND_1"/>
    <property type="match status" value="1"/>
</dbReference>
<dbReference type="SMART" id="SM00490">
    <property type="entry name" value="HELICc"/>
    <property type="match status" value="1"/>
</dbReference>
<sequence length="752" mass="85218">MYSLKRILNDSPSGASGQDLHAEHQVRNGSPREFLAQSEIPALIETSWDGLWSSILSSDFLDVNGMLGVEMDGAIGTSIHNVEEGIESWATEAMPLTGDLSYDSQATPSESFPPDSITRDPAYLCYGMIYRTAVRVRGNMLEIDAKLIEDLESRSEDSCTFSIPPSSTEVVLCFPNGMEFGVLNTHASKALRSLVQRPSLQLEAIADITTIRETIGRVTKATDAVVRVNINVYGLRESCQEVGRYLSSQKLYLQRPDKMRTGSAYENPQVLSFADMQISSYENQFDVRANKAPKLDDAAKFSESISNVYLSLTRSANLSKIQGDRRLKRTLLPHQEEALDFMLQRENGPIPPEFRLWKAMEGENEGWYLHAVTKARNRILASETGGGILADEMGMGKSLSTLALITKTLDKAYDWVVEKKASPDSHILINEWFHEIDLHLDGTLTTLRYHGPKRKTLMLEDADIVLTTYHTIVSDFGDKSSPLHAMEWYRVVLDEAHIIRRQVTTFFRAVTEVKARSRWCLTGTPIQNKLEDIGSLFAFIRAHPFHSVAMFRRFVAIPFDESVERRELATKNLTLLLDSLCLRRSREFLHLPTPEDRVRILKFSPAEREQYEQTKKIMNRALRQKASESYSKSIFGMFQVQLQLRILCNHDLIERHLRKENIPHHRIDGDSPLTRRQRILDEFSSSSAIPVLIMTTGTGAFGLNLTTANRVFIIEPQWNPSVEIQAVSRAIRMNQKNSVLVTRYMIEASVEQ</sequence>
<feature type="domain" description="Helicase ATP-binding" evidence="4">
    <location>
        <begin position="378"/>
        <end position="543"/>
    </location>
</feature>
<keyword evidence="7" id="KW-1185">Reference proteome</keyword>
<dbReference type="InterPro" id="IPR014001">
    <property type="entry name" value="Helicase_ATP-bd"/>
</dbReference>
<dbReference type="GO" id="GO:0008094">
    <property type="term" value="F:ATP-dependent activity, acting on DNA"/>
    <property type="evidence" value="ECO:0007669"/>
    <property type="project" value="TreeGrafter"/>
</dbReference>
<dbReference type="AlphaFoldDB" id="A0A9P6VJM2"/>
<dbReference type="Pfam" id="PF00176">
    <property type="entry name" value="SNF2-rel_dom"/>
    <property type="match status" value="1"/>
</dbReference>
<proteinExistence type="predicted"/>
<dbReference type="Proteomes" id="UP000785200">
    <property type="component" value="Unassembled WGS sequence"/>
</dbReference>
<evidence type="ECO:0000259" key="4">
    <source>
        <dbReference type="PROSITE" id="PS51192"/>
    </source>
</evidence>
<dbReference type="InterPro" id="IPR038718">
    <property type="entry name" value="SNF2-like_sf"/>
</dbReference>
<keyword evidence="1" id="KW-0547">Nucleotide-binding</keyword>
<dbReference type="GO" id="GO:0006281">
    <property type="term" value="P:DNA repair"/>
    <property type="evidence" value="ECO:0007669"/>
    <property type="project" value="TreeGrafter"/>
</dbReference>
<dbReference type="GO" id="GO:0005524">
    <property type="term" value="F:ATP binding"/>
    <property type="evidence" value="ECO:0007669"/>
    <property type="project" value="UniProtKB-KW"/>
</dbReference>
<dbReference type="PROSITE" id="PS51194">
    <property type="entry name" value="HELICASE_CTER"/>
    <property type="match status" value="1"/>
</dbReference>
<comment type="caution">
    <text evidence="6">The sequence shown here is derived from an EMBL/GenBank/DDBJ whole genome shotgun (WGS) entry which is preliminary data.</text>
</comment>
<keyword evidence="3" id="KW-0067">ATP-binding</keyword>
<dbReference type="OrthoDB" id="448448at2759"/>
<evidence type="ECO:0000313" key="7">
    <source>
        <dbReference type="Proteomes" id="UP000785200"/>
    </source>
</evidence>
<dbReference type="PANTHER" id="PTHR45626">
    <property type="entry name" value="TRANSCRIPTION TERMINATION FACTOR 2-RELATED"/>
    <property type="match status" value="1"/>
</dbReference>
<keyword evidence="6" id="KW-0347">Helicase</keyword>
<dbReference type="GO" id="GO:0004386">
    <property type="term" value="F:helicase activity"/>
    <property type="evidence" value="ECO:0007669"/>
    <property type="project" value="UniProtKB-KW"/>
</dbReference>
<dbReference type="InterPro" id="IPR049730">
    <property type="entry name" value="SNF2/RAD54-like_C"/>
</dbReference>
<dbReference type="InterPro" id="IPR001650">
    <property type="entry name" value="Helicase_C-like"/>
</dbReference>
<dbReference type="InterPro" id="IPR050628">
    <property type="entry name" value="SNF2_RAD54_helicase_TF"/>
</dbReference>
<dbReference type="EMBL" id="VNKQ01000008">
    <property type="protein sequence ID" value="KAG0649190.1"/>
    <property type="molecule type" value="Genomic_DNA"/>
</dbReference>
<dbReference type="CDD" id="cd18008">
    <property type="entry name" value="DEXDc_SHPRH-like"/>
    <property type="match status" value="1"/>
</dbReference>
<dbReference type="SMART" id="SM00487">
    <property type="entry name" value="DEXDc"/>
    <property type="match status" value="1"/>
</dbReference>
<dbReference type="GO" id="GO:0005634">
    <property type="term" value="C:nucleus"/>
    <property type="evidence" value="ECO:0007669"/>
    <property type="project" value="TreeGrafter"/>
</dbReference>
<name>A0A9P6VJM2_9HELO</name>
<keyword evidence="2" id="KW-0378">Hydrolase</keyword>
<dbReference type="InterPro" id="IPR027417">
    <property type="entry name" value="P-loop_NTPase"/>
</dbReference>
<evidence type="ECO:0000313" key="6">
    <source>
        <dbReference type="EMBL" id="KAG0649190.1"/>
    </source>
</evidence>
<evidence type="ECO:0000256" key="1">
    <source>
        <dbReference type="ARBA" id="ARBA00022741"/>
    </source>
</evidence>
<reference evidence="6" key="1">
    <citation type="submission" date="2019-07" db="EMBL/GenBank/DDBJ databases">
        <title>Hyphodiscus hymeniophilus genome sequencing and assembly.</title>
        <authorList>
            <person name="Kramer G."/>
            <person name="Nodwell J."/>
        </authorList>
    </citation>
    <scope>NUCLEOTIDE SEQUENCE</scope>
    <source>
        <strain evidence="6">ATCC 34498</strain>
    </source>
</reference>
<dbReference type="Pfam" id="PF00271">
    <property type="entry name" value="Helicase_C"/>
    <property type="match status" value="1"/>
</dbReference>
<accession>A0A9P6VJM2</accession>
<feature type="non-terminal residue" evidence="6">
    <location>
        <position position="1"/>
    </location>
</feature>